<feature type="transmembrane region" description="Helical" evidence="1">
    <location>
        <begin position="12"/>
        <end position="29"/>
    </location>
</feature>
<protein>
    <recommendedName>
        <fullName evidence="4">DUF2892 domain containing protein</fullName>
    </recommendedName>
</protein>
<evidence type="ECO:0000256" key="1">
    <source>
        <dbReference type="SAM" id="Phobius"/>
    </source>
</evidence>
<reference evidence="2 3" key="1">
    <citation type="submission" date="2021-07" db="EMBL/GenBank/DDBJ databases">
        <title>Flavobacterium sp. nov. isolated from sediment on the Taihu Lake.</title>
        <authorList>
            <person name="Qu J.-H."/>
        </authorList>
    </citation>
    <scope>NUCLEOTIDE SEQUENCE [LARGE SCALE GENOMIC DNA]</scope>
    <source>
        <strain evidence="2 3">NAS39</strain>
    </source>
</reference>
<keyword evidence="1" id="KW-1133">Transmembrane helix</keyword>
<feature type="transmembrane region" description="Helical" evidence="1">
    <location>
        <begin position="35"/>
        <end position="57"/>
    </location>
</feature>
<comment type="caution">
    <text evidence="2">The sequence shown here is derived from an EMBL/GenBank/DDBJ whole genome shotgun (WGS) entry which is preliminary data.</text>
</comment>
<keyword evidence="1" id="KW-0812">Transmembrane</keyword>
<sequence>MKDILFSNWHIMRIFRLAFAVFLFAQAYYTNEWFFIAFGLFFFIQAIFNTGCGPNGCTIPKNKYSKK</sequence>
<keyword evidence="3" id="KW-1185">Reference proteome</keyword>
<proteinExistence type="predicted"/>
<evidence type="ECO:0008006" key="4">
    <source>
        <dbReference type="Google" id="ProtNLM"/>
    </source>
</evidence>
<name>A0ABS6Y167_9FLAO</name>
<evidence type="ECO:0000313" key="3">
    <source>
        <dbReference type="Proteomes" id="UP000812031"/>
    </source>
</evidence>
<dbReference type="EMBL" id="JAHWYN010000029">
    <property type="protein sequence ID" value="MBW4362627.1"/>
    <property type="molecule type" value="Genomic_DNA"/>
</dbReference>
<organism evidence="2 3">
    <name type="scientific">Flavobacterium taihuense</name>
    <dbReference type="NCBI Taxonomy" id="2857508"/>
    <lineage>
        <taxon>Bacteria</taxon>
        <taxon>Pseudomonadati</taxon>
        <taxon>Bacteroidota</taxon>
        <taxon>Flavobacteriia</taxon>
        <taxon>Flavobacteriales</taxon>
        <taxon>Flavobacteriaceae</taxon>
        <taxon>Flavobacterium</taxon>
    </lineage>
</organism>
<dbReference type="RefSeq" id="WP_219319107.1">
    <property type="nucleotide sequence ID" value="NZ_JAHWYN010000029.1"/>
</dbReference>
<gene>
    <name evidence="2" type="ORF">KZH69_19260</name>
</gene>
<keyword evidence="1" id="KW-0472">Membrane</keyword>
<dbReference type="Proteomes" id="UP000812031">
    <property type="component" value="Unassembled WGS sequence"/>
</dbReference>
<evidence type="ECO:0000313" key="2">
    <source>
        <dbReference type="EMBL" id="MBW4362627.1"/>
    </source>
</evidence>
<accession>A0ABS6Y167</accession>